<sequence length="608" mass="69011">MRIITLLYLLLNLLLITFAVSAQNAQPNVIVIVSNDQGYGDFSIHGNPILKTPNLDKLANEGVRLTDFHVDPTCSPTRAALMTGRYSARVGAWLTFAGRNHMYKEEVTMADVFKHNGYRTAIFGKWHLGDNYPFRPTDRGFDKSFIHAGGVAGEIPDYWQNDYFDDTYFDNGKPTKVSGYSTDIWFEQAKNFINEQQSKPFFIYLATNTPHGPFNVPNEFAEPYRKLGVPETRARFYGMINTIDNNVGKLRRFLEKNKLADDTLIIYLTDNGTTAGADGPNNGQITGGYNADMRGRKTSPFEGGHRAASFWHWPNGGLTGGKQYHHLTAHLDLLPTFVDMFNMQLPKPINFDGSSIKTILTGEFPLEQQNRTLVVHNQARFGSSLGDGSLVKYRDYAVMHNHWRLVDKQLFDLSNDPSQKNNLAKQHPDLMNQLSAYYENWWQDISQNERLSPTVLDTQHQPEVFLTAQAWKGDKATYDQSHVIAGVPNRGIWHVQVKTPGRYKITFARWPREANLGFNEGYVRAMNNPGLDPNFTLYQYKPKTLNIKSVFFKLNDKTIAKANVSHDKQTEVSFEFDLSTGLHTLEGVMQTNSGQLISAYYLYIKPSN</sequence>
<dbReference type="InterPro" id="IPR050738">
    <property type="entry name" value="Sulfatase"/>
</dbReference>
<dbReference type="PANTHER" id="PTHR42693:SF53">
    <property type="entry name" value="ENDO-4-O-SULFATASE"/>
    <property type="match status" value="1"/>
</dbReference>
<dbReference type="Proteomes" id="UP001467690">
    <property type="component" value="Unassembled WGS sequence"/>
</dbReference>
<protein>
    <submittedName>
        <fullName evidence="7">Arylsulfatase</fullName>
    </submittedName>
</protein>
<evidence type="ECO:0000313" key="8">
    <source>
        <dbReference type="Proteomes" id="UP001467690"/>
    </source>
</evidence>
<dbReference type="Pfam" id="PF00884">
    <property type="entry name" value="Sulfatase"/>
    <property type="match status" value="1"/>
</dbReference>
<keyword evidence="4" id="KW-0106">Calcium</keyword>
<evidence type="ECO:0000313" key="7">
    <source>
        <dbReference type="EMBL" id="MER2492746.1"/>
    </source>
</evidence>
<dbReference type="EMBL" id="JBELOE010000228">
    <property type="protein sequence ID" value="MER2492746.1"/>
    <property type="molecule type" value="Genomic_DNA"/>
</dbReference>
<evidence type="ECO:0000256" key="2">
    <source>
        <dbReference type="ARBA" id="ARBA00022723"/>
    </source>
</evidence>
<evidence type="ECO:0000256" key="1">
    <source>
        <dbReference type="ARBA" id="ARBA00008779"/>
    </source>
</evidence>
<accession>A0ABV1RJ23</accession>
<dbReference type="CDD" id="cd16146">
    <property type="entry name" value="ARS_like"/>
    <property type="match status" value="1"/>
</dbReference>
<comment type="similarity">
    <text evidence="1">Belongs to the sulfatase family.</text>
</comment>
<dbReference type="RefSeq" id="WP_350402213.1">
    <property type="nucleotide sequence ID" value="NZ_JBELOE010000228.1"/>
</dbReference>
<keyword evidence="5" id="KW-0732">Signal</keyword>
<dbReference type="InterPro" id="IPR024607">
    <property type="entry name" value="Sulfatase_CS"/>
</dbReference>
<keyword evidence="8" id="KW-1185">Reference proteome</keyword>
<dbReference type="Gene3D" id="3.40.720.10">
    <property type="entry name" value="Alkaline Phosphatase, subunit A"/>
    <property type="match status" value="1"/>
</dbReference>
<feature type="domain" description="Sulfatase N-terminal" evidence="6">
    <location>
        <begin position="27"/>
        <end position="342"/>
    </location>
</feature>
<dbReference type="InterPro" id="IPR017850">
    <property type="entry name" value="Alkaline_phosphatase_core_sf"/>
</dbReference>
<evidence type="ECO:0000259" key="6">
    <source>
        <dbReference type="Pfam" id="PF00884"/>
    </source>
</evidence>
<feature type="signal peptide" evidence="5">
    <location>
        <begin position="1"/>
        <end position="22"/>
    </location>
</feature>
<evidence type="ECO:0000256" key="5">
    <source>
        <dbReference type="SAM" id="SignalP"/>
    </source>
</evidence>
<evidence type="ECO:0000256" key="3">
    <source>
        <dbReference type="ARBA" id="ARBA00022801"/>
    </source>
</evidence>
<evidence type="ECO:0000256" key="4">
    <source>
        <dbReference type="ARBA" id="ARBA00022837"/>
    </source>
</evidence>
<feature type="chain" id="PRO_5045374760" evidence="5">
    <location>
        <begin position="23"/>
        <end position="608"/>
    </location>
</feature>
<reference evidence="7 8" key="1">
    <citation type="submission" date="2024-06" db="EMBL/GenBank/DDBJ databases">
        <authorList>
            <person name="Chen R.Y."/>
        </authorList>
    </citation>
    <scope>NUCLEOTIDE SEQUENCE [LARGE SCALE GENOMIC DNA]</scope>
    <source>
        <strain evidence="7 8">D2</strain>
    </source>
</reference>
<dbReference type="SUPFAM" id="SSF53649">
    <property type="entry name" value="Alkaline phosphatase-like"/>
    <property type="match status" value="1"/>
</dbReference>
<keyword evidence="2" id="KW-0479">Metal-binding</keyword>
<dbReference type="PANTHER" id="PTHR42693">
    <property type="entry name" value="ARYLSULFATASE FAMILY MEMBER"/>
    <property type="match status" value="1"/>
</dbReference>
<name>A0ABV1RJ23_9ALTE</name>
<organism evidence="7 8">
    <name type="scientific">Catenovulum sediminis</name>
    <dbReference type="NCBI Taxonomy" id="1740262"/>
    <lineage>
        <taxon>Bacteria</taxon>
        <taxon>Pseudomonadati</taxon>
        <taxon>Pseudomonadota</taxon>
        <taxon>Gammaproteobacteria</taxon>
        <taxon>Alteromonadales</taxon>
        <taxon>Alteromonadaceae</taxon>
        <taxon>Catenovulum</taxon>
    </lineage>
</organism>
<comment type="caution">
    <text evidence="7">The sequence shown here is derived from an EMBL/GenBank/DDBJ whole genome shotgun (WGS) entry which is preliminary data.</text>
</comment>
<dbReference type="Gene3D" id="3.30.1120.10">
    <property type="match status" value="1"/>
</dbReference>
<keyword evidence="3" id="KW-0378">Hydrolase</keyword>
<dbReference type="PROSITE" id="PS00523">
    <property type="entry name" value="SULFATASE_1"/>
    <property type="match status" value="1"/>
</dbReference>
<dbReference type="InterPro" id="IPR000917">
    <property type="entry name" value="Sulfatase_N"/>
</dbReference>
<proteinExistence type="inferred from homology"/>
<gene>
    <name evidence="7" type="ORF">ABS311_12745</name>
</gene>